<name>A0A1B0BGS2_9MUSC</name>
<keyword evidence="3" id="KW-1185">Reference proteome</keyword>
<evidence type="ECO:0000259" key="1">
    <source>
        <dbReference type="PROSITE" id="PS50010"/>
    </source>
</evidence>
<feature type="domain" description="DH" evidence="1">
    <location>
        <begin position="60"/>
        <end position="96"/>
    </location>
</feature>
<dbReference type="EMBL" id="JXJN01013945">
    <property type="status" value="NOT_ANNOTATED_CDS"/>
    <property type="molecule type" value="Genomic_DNA"/>
</dbReference>
<dbReference type="STRING" id="67801.A0A1B0BGS2"/>
<accession>A0A1B0BGS2</accession>
<dbReference type="EnsemblMetazoa" id="GPPI029540-RA">
    <property type="protein sequence ID" value="GPPI029540-PA"/>
    <property type="gene ID" value="GPPI029540"/>
</dbReference>
<dbReference type="Pfam" id="PF00621">
    <property type="entry name" value="RhoGEF"/>
    <property type="match status" value="1"/>
</dbReference>
<reference evidence="2" key="2">
    <citation type="submission" date="2020-05" db="UniProtKB">
        <authorList>
            <consortium name="EnsemblMetazoa"/>
        </authorList>
    </citation>
    <scope>IDENTIFICATION</scope>
    <source>
        <strain evidence="2">IAEA</strain>
    </source>
</reference>
<dbReference type="InterPro" id="IPR035899">
    <property type="entry name" value="DBL_dom_sf"/>
</dbReference>
<dbReference type="AlphaFoldDB" id="A0A1B0BGS2"/>
<organism evidence="2 3">
    <name type="scientific">Glossina palpalis gambiensis</name>
    <dbReference type="NCBI Taxonomy" id="67801"/>
    <lineage>
        <taxon>Eukaryota</taxon>
        <taxon>Metazoa</taxon>
        <taxon>Ecdysozoa</taxon>
        <taxon>Arthropoda</taxon>
        <taxon>Hexapoda</taxon>
        <taxon>Insecta</taxon>
        <taxon>Pterygota</taxon>
        <taxon>Neoptera</taxon>
        <taxon>Endopterygota</taxon>
        <taxon>Diptera</taxon>
        <taxon>Brachycera</taxon>
        <taxon>Muscomorpha</taxon>
        <taxon>Hippoboscoidea</taxon>
        <taxon>Glossinidae</taxon>
        <taxon>Glossina</taxon>
    </lineage>
</organism>
<dbReference type="Proteomes" id="UP000092460">
    <property type="component" value="Unassembled WGS sequence"/>
</dbReference>
<dbReference type="VEuPathDB" id="VectorBase:GPPI029540"/>
<dbReference type="PROSITE" id="PS50010">
    <property type="entry name" value="DH_2"/>
    <property type="match status" value="1"/>
</dbReference>
<reference evidence="3" key="1">
    <citation type="submission" date="2015-01" db="EMBL/GenBank/DDBJ databases">
        <authorList>
            <person name="Aksoy S."/>
            <person name="Warren W."/>
            <person name="Wilson R.K."/>
        </authorList>
    </citation>
    <scope>NUCLEOTIDE SEQUENCE [LARGE SCALE GENOMIC DNA]</scope>
    <source>
        <strain evidence="3">IAEA</strain>
    </source>
</reference>
<dbReference type="SUPFAM" id="SSF48065">
    <property type="entry name" value="DBL homology domain (DH-domain)"/>
    <property type="match status" value="1"/>
</dbReference>
<sequence length="96" mass="10883">MSDNDETELRSAFDNHLKNVSGLTLISESAARIERLRGVLVDMDMFLPACQKRLAHTQQLAAYLLKPVQAIAKYRLLLKDPLRFSEAVAPKIYKKP</sequence>
<evidence type="ECO:0000313" key="3">
    <source>
        <dbReference type="Proteomes" id="UP000092460"/>
    </source>
</evidence>
<dbReference type="Gene3D" id="1.20.900.10">
    <property type="entry name" value="Dbl homology (DH) domain"/>
    <property type="match status" value="1"/>
</dbReference>
<protein>
    <recommendedName>
        <fullName evidence="1">DH domain-containing protein</fullName>
    </recommendedName>
</protein>
<dbReference type="GO" id="GO:0005085">
    <property type="term" value="F:guanyl-nucleotide exchange factor activity"/>
    <property type="evidence" value="ECO:0007669"/>
    <property type="project" value="InterPro"/>
</dbReference>
<evidence type="ECO:0000313" key="2">
    <source>
        <dbReference type="EnsemblMetazoa" id="GPPI029540-PA"/>
    </source>
</evidence>
<dbReference type="InterPro" id="IPR000219">
    <property type="entry name" value="DH_dom"/>
</dbReference>
<proteinExistence type="predicted"/>